<keyword evidence="2" id="KW-0813">Transport</keyword>
<dbReference type="GO" id="GO:0005524">
    <property type="term" value="F:ATP binding"/>
    <property type="evidence" value="ECO:0007669"/>
    <property type="project" value="UniProtKB-KW"/>
</dbReference>
<feature type="transmembrane region" description="Helical" evidence="9">
    <location>
        <begin position="250"/>
        <end position="275"/>
    </location>
</feature>
<organism evidence="12 13">
    <name type="scientific">Slackia piriformis YIT 12062</name>
    <dbReference type="NCBI Taxonomy" id="742818"/>
    <lineage>
        <taxon>Bacteria</taxon>
        <taxon>Bacillati</taxon>
        <taxon>Actinomycetota</taxon>
        <taxon>Coriobacteriia</taxon>
        <taxon>Eggerthellales</taxon>
        <taxon>Eggerthellaceae</taxon>
        <taxon>Slackia</taxon>
    </lineage>
</organism>
<feature type="transmembrane region" description="Helical" evidence="9">
    <location>
        <begin position="25"/>
        <end position="47"/>
    </location>
</feature>
<feature type="transmembrane region" description="Helical" evidence="9">
    <location>
        <begin position="644"/>
        <end position="671"/>
    </location>
</feature>
<evidence type="ECO:0000256" key="6">
    <source>
        <dbReference type="ARBA" id="ARBA00022840"/>
    </source>
</evidence>
<dbReference type="SMART" id="SM00382">
    <property type="entry name" value="AAA"/>
    <property type="match status" value="2"/>
</dbReference>
<dbReference type="eggNOG" id="COG4988">
    <property type="taxonomic scope" value="Bacteria"/>
</dbReference>
<dbReference type="PANTHER" id="PTHR24221:SF654">
    <property type="entry name" value="ATP-BINDING CASSETTE SUB-FAMILY B MEMBER 6"/>
    <property type="match status" value="1"/>
</dbReference>
<dbReference type="InterPro" id="IPR027417">
    <property type="entry name" value="P-loop_NTPase"/>
</dbReference>
<dbReference type="GO" id="GO:0034040">
    <property type="term" value="F:ATPase-coupled lipid transmembrane transporter activity"/>
    <property type="evidence" value="ECO:0007669"/>
    <property type="project" value="TreeGrafter"/>
</dbReference>
<feature type="transmembrane region" description="Helical" evidence="9">
    <location>
        <begin position="170"/>
        <end position="188"/>
    </location>
</feature>
<name>K0YMM2_9ACTN</name>
<dbReference type="PANTHER" id="PTHR24221">
    <property type="entry name" value="ATP-BINDING CASSETTE SUB-FAMILY B"/>
    <property type="match status" value="1"/>
</dbReference>
<dbReference type="FunFam" id="3.40.50.300:FF:000854">
    <property type="entry name" value="Multidrug ABC transporter ATP-binding protein"/>
    <property type="match status" value="1"/>
</dbReference>
<comment type="caution">
    <text evidence="12">The sequence shown here is derived from an EMBL/GenBank/DDBJ whole genome shotgun (WGS) entry which is preliminary data.</text>
</comment>
<protein>
    <recommendedName>
        <fullName evidence="14">Thiol reductant ABC exporter, CydC subunit</fullName>
    </recommendedName>
</protein>
<feature type="domain" description="ABC transporter" evidence="10">
    <location>
        <begin position="344"/>
        <end position="578"/>
    </location>
</feature>
<dbReference type="CDD" id="cd18781">
    <property type="entry name" value="ABC_6TM_AarD_CydDC_like"/>
    <property type="match status" value="1"/>
</dbReference>
<evidence type="ECO:0000313" key="13">
    <source>
        <dbReference type="Proteomes" id="UP000006069"/>
    </source>
</evidence>
<feature type="transmembrane region" description="Helical" evidence="9">
    <location>
        <begin position="677"/>
        <end position="704"/>
    </location>
</feature>
<dbReference type="eggNOG" id="COG1132">
    <property type="taxonomic scope" value="Bacteria"/>
</dbReference>
<dbReference type="PROSITE" id="PS50929">
    <property type="entry name" value="ABC_TM1F"/>
    <property type="match status" value="2"/>
</dbReference>
<dbReference type="EMBL" id="ADMD01000001">
    <property type="protein sequence ID" value="EJZ84716.1"/>
    <property type="molecule type" value="Genomic_DNA"/>
</dbReference>
<dbReference type="GO" id="GO:0016887">
    <property type="term" value="F:ATP hydrolysis activity"/>
    <property type="evidence" value="ECO:0007669"/>
    <property type="project" value="InterPro"/>
</dbReference>
<evidence type="ECO:0000256" key="4">
    <source>
        <dbReference type="ARBA" id="ARBA00022692"/>
    </source>
</evidence>
<evidence type="ECO:0000259" key="10">
    <source>
        <dbReference type="PROSITE" id="PS50893"/>
    </source>
</evidence>
<dbReference type="InterPro" id="IPR003593">
    <property type="entry name" value="AAA+_ATPase"/>
</dbReference>
<evidence type="ECO:0000313" key="12">
    <source>
        <dbReference type="EMBL" id="EJZ84716.1"/>
    </source>
</evidence>
<dbReference type="SUPFAM" id="SSF52540">
    <property type="entry name" value="P-loop containing nucleoside triphosphate hydrolases"/>
    <property type="match status" value="2"/>
</dbReference>
<feature type="transmembrane region" description="Helical" evidence="9">
    <location>
        <begin position="881"/>
        <end position="907"/>
    </location>
</feature>
<feature type="transmembrane region" description="Helical" evidence="9">
    <location>
        <begin position="913"/>
        <end position="932"/>
    </location>
</feature>
<dbReference type="InterPro" id="IPR017871">
    <property type="entry name" value="ABC_transporter-like_CS"/>
</dbReference>
<evidence type="ECO:0000256" key="1">
    <source>
        <dbReference type="ARBA" id="ARBA00004651"/>
    </source>
</evidence>
<reference evidence="12 13" key="1">
    <citation type="submission" date="2012-08" db="EMBL/GenBank/DDBJ databases">
        <title>The Genome Sequence of Slackia piriformis YIT 12062.</title>
        <authorList>
            <consortium name="The Broad Institute Genome Sequencing Platform"/>
            <person name="Earl A."/>
            <person name="Ward D."/>
            <person name="Feldgarden M."/>
            <person name="Gevers D."/>
            <person name="Morotomi M."/>
            <person name="Walker B."/>
            <person name="Young S.K."/>
            <person name="Zeng Q."/>
            <person name="Gargeya S."/>
            <person name="Fitzgerald M."/>
            <person name="Haas B."/>
            <person name="Abouelleil A."/>
            <person name="Alvarado L."/>
            <person name="Arachchi H.M."/>
            <person name="Berlin A.M."/>
            <person name="Chapman S.B."/>
            <person name="Goldberg J."/>
            <person name="Griggs A."/>
            <person name="Gujja S."/>
            <person name="Hansen M."/>
            <person name="Howarth C."/>
            <person name="Imamovic A."/>
            <person name="Larimer J."/>
            <person name="McCowen C."/>
            <person name="Montmayeur A."/>
            <person name="Murphy C."/>
            <person name="Neiman D."/>
            <person name="Pearson M."/>
            <person name="Priest M."/>
            <person name="Roberts A."/>
            <person name="Saif S."/>
            <person name="Shea T."/>
            <person name="Sisk P."/>
            <person name="Sykes S."/>
            <person name="Wortman J."/>
            <person name="Nusbaum C."/>
            <person name="Birren B."/>
        </authorList>
    </citation>
    <scope>NUCLEOTIDE SEQUENCE [LARGE SCALE GENOMIC DNA]</scope>
    <source>
        <strain evidence="12 13">YIT 12062</strain>
    </source>
</reference>
<dbReference type="InterPro" id="IPR036640">
    <property type="entry name" value="ABC1_TM_sf"/>
</dbReference>
<dbReference type="OrthoDB" id="9806127at2"/>
<keyword evidence="6" id="KW-0067">ATP-binding</keyword>
<evidence type="ECO:0000256" key="8">
    <source>
        <dbReference type="ARBA" id="ARBA00023136"/>
    </source>
</evidence>
<dbReference type="Gene3D" id="1.20.1560.10">
    <property type="entry name" value="ABC transporter type 1, transmembrane domain"/>
    <property type="match status" value="2"/>
</dbReference>
<dbReference type="InterPro" id="IPR011527">
    <property type="entry name" value="ABC1_TM_dom"/>
</dbReference>
<proteinExistence type="predicted"/>
<evidence type="ECO:0000259" key="11">
    <source>
        <dbReference type="PROSITE" id="PS50929"/>
    </source>
</evidence>
<dbReference type="InterPro" id="IPR003439">
    <property type="entry name" value="ABC_transporter-like_ATP-bd"/>
</dbReference>
<keyword evidence="8 9" id="KW-0472">Membrane</keyword>
<evidence type="ECO:0000256" key="3">
    <source>
        <dbReference type="ARBA" id="ARBA00022475"/>
    </source>
</evidence>
<dbReference type="PROSITE" id="PS00211">
    <property type="entry name" value="ABC_TRANSPORTER_1"/>
    <property type="match status" value="2"/>
</dbReference>
<feature type="domain" description="ABC transmembrane type-1" evidence="11">
    <location>
        <begin position="26"/>
        <end position="313"/>
    </location>
</feature>
<dbReference type="InParanoid" id="K0YMM2"/>
<dbReference type="Pfam" id="PF00005">
    <property type="entry name" value="ABC_tran"/>
    <property type="match status" value="2"/>
</dbReference>
<accession>K0YMM2</accession>
<feature type="transmembrane region" description="Helical" evidence="9">
    <location>
        <begin position="59"/>
        <end position="80"/>
    </location>
</feature>
<dbReference type="GO" id="GO:0140359">
    <property type="term" value="F:ABC-type transporter activity"/>
    <property type="evidence" value="ECO:0007669"/>
    <property type="project" value="InterPro"/>
</dbReference>
<dbReference type="PROSITE" id="PS50893">
    <property type="entry name" value="ABC_TRANSPORTER_2"/>
    <property type="match status" value="2"/>
</dbReference>
<dbReference type="Pfam" id="PF00664">
    <property type="entry name" value="ABC_membrane"/>
    <property type="match status" value="2"/>
</dbReference>
<comment type="subcellular location">
    <subcellularLocation>
        <location evidence="1">Cell membrane</location>
        <topology evidence="1">Multi-pass membrane protein</topology>
    </subcellularLocation>
</comment>
<dbReference type="FunCoup" id="K0YMM2">
    <property type="interactions" value="38"/>
</dbReference>
<keyword evidence="5" id="KW-0547">Nucleotide-binding</keyword>
<feature type="transmembrane region" description="Helical" evidence="9">
    <location>
        <begin position="145"/>
        <end position="164"/>
    </location>
</feature>
<dbReference type="Gene3D" id="3.40.50.300">
    <property type="entry name" value="P-loop containing nucleotide triphosphate hydrolases"/>
    <property type="match status" value="2"/>
</dbReference>
<sequence>MFDKRLLALVDGSGRMIAAIVGLKWLALVANIVVFVSLGLFIQQALAEAYVIPSAAPDVLAGLGLSGQTLLFLCVASIVVRVATSIAAQRVGAEVSGRAKKLIRGKVYDKLVKMGPSYTEHVASSQVVQIGVEGVEQLEVYFGSYLPQFFYALLAPLTLFVFLAPFSFSAALALLVCVPLIPVSIVMFQKMAKRVMRSYWGSYLDLGGSFLENIQGLTTLKIYQADEARHELMNEQAEGFRRATMRVLRLQLNSITIMDVLAYGGAAVGICLALHQFLHGNLSFAAAFSIVFLSAEFFLPMRALGSLFHTAMNGMAAADRMFDLLGIEEPEEGGVSLAGRTPQIRCEKLSYSYDGTRKILDSVDFRVKAGQLVAVVGESGSGKSTLAGVLAGRNARFEGDVQVCDVPLQKADRASLAQTLTSVEFDGVLFKGTLRDNLLMGNPHASDEEARRVLVEVGAWDFVQAKGGLDMHVAEGASNLSGGQRQRICLARALLHDAEIYVFDEVTSSIDAQSEAAILRVIYDLAERGKTVVMISHRLSSVERADAIYVMQDGRVVQHGPHMQLMEEGGVYRRMVEQQRELERFAQDKGVGDVPFCDDAPVHRELDCEAPVHREPNLEACASCSSAAKENARGMSALGVVSRIIGLIAPLAPFMALAVLLGVAGFVASMLGTVIGAWGMGLAFAGVDTVFPALAAGIAVASLLRGPLHYGEQICNHYIAFKLLALIRDKVFAALRRLAPAKLEGRDKGDLMSLVTADIELLEVFYAHTVSPVLIAAVMAAGMAVALGLQSLWLAVLAVALYAAIALVVPFAGSRLCSRLGREQRDSVGSMNAFMLESLRGINETIQYGCQASRAEMLDARMDALRAISVKLRMRSAVSDAMTDVLVIGGDVACALVGCALLAAGAIDAPQFMIAQALLMSGFGPFIAVSRLGTTLQQTLASGERVIGLVDEAPQTEEVRDGVVLNGFHGAQTNNVTFGYGEKPVFENVTMRVAPGSIVQIRGRSGTGKSTLCKLLMRFWDPKQGFVAINGQDVKRVNTSSLRATQSYMTQDTHLFAGTLRDNIALVKPGATDEEILEACRKADIDELIARLPDGLDTQAGELGSALSSGERQRIGLARVFLHDAPFVLLDEPTSNLDSLSEARVLNALHCHREGKIMVLVSHRASTSSLADECYMLER</sequence>
<feature type="transmembrane region" description="Helical" evidence="9">
    <location>
        <begin position="281"/>
        <end position="299"/>
    </location>
</feature>
<dbReference type="AlphaFoldDB" id="K0YMM2"/>
<keyword evidence="3" id="KW-1003">Cell membrane</keyword>
<feature type="transmembrane region" description="Helical" evidence="9">
    <location>
        <begin position="764"/>
        <end position="786"/>
    </location>
</feature>
<keyword evidence="13" id="KW-1185">Reference proteome</keyword>
<evidence type="ECO:0000256" key="7">
    <source>
        <dbReference type="ARBA" id="ARBA00022989"/>
    </source>
</evidence>
<feature type="domain" description="ABC transmembrane type-1" evidence="11">
    <location>
        <begin position="656"/>
        <end position="938"/>
    </location>
</feature>
<gene>
    <name evidence="12" type="ORF">HMPREF9451_00320</name>
</gene>
<dbReference type="InterPro" id="IPR039421">
    <property type="entry name" value="Type_1_exporter"/>
</dbReference>
<keyword evidence="4 9" id="KW-0812">Transmembrane</keyword>
<dbReference type="PATRIC" id="fig|742818.3.peg.357"/>
<evidence type="ECO:0000256" key="9">
    <source>
        <dbReference type="SAM" id="Phobius"/>
    </source>
</evidence>
<dbReference type="GO" id="GO:0005886">
    <property type="term" value="C:plasma membrane"/>
    <property type="evidence" value="ECO:0007669"/>
    <property type="project" value="UniProtKB-SubCell"/>
</dbReference>
<dbReference type="Proteomes" id="UP000006069">
    <property type="component" value="Unassembled WGS sequence"/>
</dbReference>
<feature type="domain" description="ABC transporter" evidence="10">
    <location>
        <begin position="971"/>
        <end position="1179"/>
    </location>
</feature>
<evidence type="ECO:0000256" key="5">
    <source>
        <dbReference type="ARBA" id="ARBA00022741"/>
    </source>
</evidence>
<evidence type="ECO:0000256" key="2">
    <source>
        <dbReference type="ARBA" id="ARBA00022448"/>
    </source>
</evidence>
<dbReference type="RefSeq" id="WP_009138556.1">
    <property type="nucleotide sequence ID" value="NZ_JH815198.1"/>
</dbReference>
<evidence type="ECO:0008006" key="14">
    <source>
        <dbReference type="Google" id="ProtNLM"/>
    </source>
</evidence>
<keyword evidence="7 9" id="KW-1133">Transmembrane helix</keyword>
<feature type="transmembrane region" description="Helical" evidence="9">
    <location>
        <begin position="792"/>
        <end position="812"/>
    </location>
</feature>
<dbReference type="HOGENOM" id="CLU_000604_17_11_11"/>
<dbReference type="SUPFAM" id="SSF90123">
    <property type="entry name" value="ABC transporter transmembrane region"/>
    <property type="match status" value="2"/>
</dbReference>